<dbReference type="SUPFAM" id="SSF49299">
    <property type="entry name" value="PKD domain"/>
    <property type="match status" value="3"/>
</dbReference>
<keyword evidence="8" id="KW-1185">Reference proteome</keyword>
<evidence type="ECO:0000256" key="5">
    <source>
        <dbReference type="ARBA" id="ARBA00023136"/>
    </source>
</evidence>
<dbReference type="Gene3D" id="2.60.40.10">
    <property type="entry name" value="Immunoglobulins"/>
    <property type="match status" value="2"/>
</dbReference>
<dbReference type="PANTHER" id="PTHR46730">
    <property type="entry name" value="POLYCYSTIN-1"/>
    <property type="match status" value="1"/>
</dbReference>
<keyword evidence="2" id="KW-0812">Transmembrane</keyword>
<dbReference type="GO" id="GO:0006816">
    <property type="term" value="P:calcium ion transport"/>
    <property type="evidence" value="ECO:0007669"/>
    <property type="project" value="TreeGrafter"/>
</dbReference>
<keyword evidence="4" id="KW-1133">Transmembrane helix</keyword>
<evidence type="ECO:0000313" key="7">
    <source>
        <dbReference type="EMBL" id="GFS08173.1"/>
    </source>
</evidence>
<keyword evidence="5" id="KW-0472">Membrane</keyword>
<sequence length="1477" mass="158044">MCDPMLVTFEEGHCEVTVWRGSDLTLDVSITGKPAADVTAVPVAAPEQSLIGQWSAVDTALASAGTDAIYLLQETLFPRQGRVYWLRAHVKTTGTLKLLVLSPACGSTYCFESNNCHVSCMNPLSSSTLSYRCSAGDAFCSGKTTCDATCAAPSSRFGAATTLVGQYSVKSTTSLALLGTGAQVLTPTTPLDVEAGDILGIEYTSVLGGQLTLLTPTPVEDILISPYVTANVGSLYANTGGSPTGFSHALQAMFTAGSKTALKYTLSSPPGTFPISATVTNTILGSTSSGSSTLTLVEGVDQAIIDGPEFAVTNQATTWSLLTHTGSNLTYEWNITDGTPTINLEDLTHTFTAVGDYNISVAIYNPLSRKENTTTVSVLDVVSGLSIVSPPGEVNTMANFTVTLATGTLVTCEVDWGDGSGISTVSSLTAVPPSFTIGHTYTWTSTFTVALNCSNPVSHQVASTPVDILVVISNLRLERDGAPEGQTFALVWLLDAGTVDTHTVWFDGLPYALDPTASSDAALRWSSAVLGPLPVGGYPYNITVSNALSSANISGYFSVMQQIVNPTLTADLNDVTTDDTVTFRADVFSGSDVTVVVHYEDGSPDDVFPPATPGDPWAGVMTFTHQFIRGCDCAVRATFSNAATSEQRTVVISVKVGFSQIDWDLSVPAAFYLYDPPAVVNFQFSSPSNIQPTNPTVLIDWGDGAPVETYNSIQFGAPGYWRQYDDTGDYIISVSMSNAFTQKNYTHLVKVIEKLQVASIESDFPKVPLNLPFNLYFVMYRGDRLTRTNLTWDLDDGNAPFTTQRQGKGKNGRDPMTVTYTTPGTKTVSVQALAPLSQSLTATRSFDMIQGVDPASVTVTASAAVQLGQPTTFTIQYNANPVPDAATISIDVDADGTPDLVTPVTGITSSGDSQTVTFTYASDGILDAIATLHNDASSVSVPINPGVFQSLTGMAASLTFEQNIPPGRPYDQNGLNNAGLKYPPDVPVKFTVSVSNNAYVSLYTVTVTSGPAMFVHTSTTNGFEVPFTVDGTYVLDIKAENPLFSANIPRTIQIEKRLKGLEINVSNEVLIPGEPTLFEITMTDFTSGTCVYIDWDYFGDKFVYSDAGAPCNHPDFVGAIYTGTVAQLASERLMYNYRAPGEYTVRIAAVDSNGDIETANRTLAISYDPCTRPTTSIQDSRSFFYLADTYERSRYIRLRGFARINCPANLANVKSWNLYRVDEDTGQDVAAVDISSLTTNKAELYIPTRFLPLGTYKATYAMLMTAGAGVPFAGEALTYFQIVPSELLGVIVEGGMTFITVGTAQDYILEPLRYSLDPDVDLGDPQGLSVVSWNCSMQDGSVPDSACIGYSSASSSTLTIQGSALTEGQTYVITVNLQKGSRTTSAQLLIMISGLTSPVGTITCIPGTVCYRRSDGYTALESSRISLRCNCPACLASAVYQWTISIQDYRWNDGWRPLKSTDMMEDRSISKRSLNQI</sequence>
<dbReference type="InterPro" id="IPR035986">
    <property type="entry name" value="PKD_dom_sf"/>
</dbReference>
<evidence type="ECO:0000256" key="1">
    <source>
        <dbReference type="ARBA" id="ARBA00004370"/>
    </source>
</evidence>
<dbReference type="GO" id="GO:0005261">
    <property type="term" value="F:monoatomic cation channel activity"/>
    <property type="evidence" value="ECO:0007669"/>
    <property type="project" value="TreeGrafter"/>
</dbReference>
<evidence type="ECO:0000259" key="6">
    <source>
        <dbReference type="PROSITE" id="PS50093"/>
    </source>
</evidence>
<dbReference type="PANTHER" id="PTHR46730:SF1">
    <property type="entry name" value="PLAT DOMAIN-CONTAINING PROTEIN"/>
    <property type="match status" value="1"/>
</dbReference>
<name>A0AAV4IDA7_9GAST</name>
<comment type="caution">
    <text evidence="7">The sequence shown here is derived from an EMBL/GenBank/DDBJ whole genome shotgun (WGS) entry which is preliminary data.</text>
</comment>
<evidence type="ECO:0000256" key="2">
    <source>
        <dbReference type="ARBA" id="ARBA00022692"/>
    </source>
</evidence>
<dbReference type="Pfam" id="PF02010">
    <property type="entry name" value="REJ"/>
    <property type="match status" value="1"/>
</dbReference>
<organism evidence="7 8">
    <name type="scientific">Elysia marginata</name>
    <dbReference type="NCBI Taxonomy" id="1093978"/>
    <lineage>
        <taxon>Eukaryota</taxon>
        <taxon>Metazoa</taxon>
        <taxon>Spiralia</taxon>
        <taxon>Lophotrochozoa</taxon>
        <taxon>Mollusca</taxon>
        <taxon>Gastropoda</taxon>
        <taxon>Heterobranchia</taxon>
        <taxon>Euthyneura</taxon>
        <taxon>Panpulmonata</taxon>
        <taxon>Sacoglossa</taxon>
        <taxon>Placobranchoidea</taxon>
        <taxon>Plakobranchidae</taxon>
        <taxon>Elysia</taxon>
    </lineage>
</organism>
<accession>A0AAV4IDA7</accession>
<dbReference type="Pfam" id="PF00801">
    <property type="entry name" value="PKD"/>
    <property type="match status" value="2"/>
</dbReference>
<reference evidence="7 8" key="1">
    <citation type="journal article" date="2021" name="Elife">
        <title>Chloroplast acquisition without the gene transfer in kleptoplastic sea slugs, Plakobranchus ocellatus.</title>
        <authorList>
            <person name="Maeda T."/>
            <person name="Takahashi S."/>
            <person name="Yoshida T."/>
            <person name="Shimamura S."/>
            <person name="Takaki Y."/>
            <person name="Nagai Y."/>
            <person name="Toyoda A."/>
            <person name="Suzuki Y."/>
            <person name="Arimoto A."/>
            <person name="Ishii H."/>
            <person name="Satoh N."/>
            <person name="Nishiyama T."/>
            <person name="Hasebe M."/>
            <person name="Maruyama T."/>
            <person name="Minagawa J."/>
            <person name="Obokata J."/>
            <person name="Shigenobu S."/>
        </authorList>
    </citation>
    <scope>NUCLEOTIDE SEQUENCE [LARGE SCALE GENOMIC DNA]</scope>
</reference>
<comment type="subcellular location">
    <subcellularLocation>
        <location evidence="1">Membrane</location>
    </subcellularLocation>
</comment>
<dbReference type="EMBL" id="BMAT01013244">
    <property type="protein sequence ID" value="GFS08173.1"/>
    <property type="molecule type" value="Genomic_DNA"/>
</dbReference>
<dbReference type="Proteomes" id="UP000762676">
    <property type="component" value="Unassembled WGS sequence"/>
</dbReference>
<dbReference type="PROSITE" id="PS50093">
    <property type="entry name" value="PKD"/>
    <property type="match status" value="1"/>
</dbReference>
<evidence type="ECO:0000256" key="3">
    <source>
        <dbReference type="ARBA" id="ARBA00022737"/>
    </source>
</evidence>
<proteinExistence type="predicted"/>
<dbReference type="InterPro" id="IPR002859">
    <property type="entry name" value="PKD/REJ-like"/>
</dbReference>
<evidence type="ECO:0000256" key="4">
    <source>
        <dbReference type="ARBA" id="ARBA00022989"/>
    </source>
</evidence>
<gene>
    <name evidence="7" type="ORF">ElyMa_006587100</name>
</gene>
<feature type="domain" description="PKD" evidence="6">
    <location>
        <begin position="325"/>
        <end position="385"/>
    </location>
</feature>
<dbReference type="GO" id="GO:0005886">
    <property type="term" value="C:plasma membrane"/>
    <property type="evidence" value="ECO:0007669"/>
    <property type="project" value="TreeGrafter"/>
</dbReference>
<dbReference type="InterPro" id="IPR000601">
    <property type="entry name" value="PKD_dom"/>
</dbReference>
<evidence type="ECO:0000313" key="8">
    <source>
        <dbReference type="Proteomes" id="UP000762676"/>
    </source>
</evidence>
<protein>
    <submittedName>
        <fullName evidence="7">Location of vulva defective 1</fullName>
    </submittedName>
</protein>
<keyword evidence="3" id="KW-0677">Repeat</keyword>
<dbReference type="InterPro" id="IPR013783">
    <property type="entry name" value="Ig-like_fold"/>
</dbReference>